<feature type="repeat" description="ANK" evidence="3">
    <location>
        <begin position="36"/>
        <end position="68"/>
    </location>
</feature>
<keyword evidence="1" id="KW-0677">Repeat</keyword>
<feature type="repeat" description="ANK" evidence="3">
    <location>
        <begin position="135"/>
        <end position="155"/>
    </location>
</feature>
<comment type="caution">
    <text evidence="4">The sequence shown here is derived from an EMBL/GenBank/DDBJ whole genome shotgun (WGS) entry which is preliminary data.</text>
</comment>
<reference evidence="5 6" key="2">
    <citation type="submission" date="2024-05" db="EMBL/GenBank/DDBJ databases">
        <authorList>
            <person name="Chen Y."/>
            <person name="Shah S."/>
            <person name="Dougan E. K."/>
            <person name="Thang M."/>
            <person name="Chan C."/>
        </authorList>
    </citation>
    <scope>NUCLEOTIDE SEQUENCE [LARGE SCALE GENOMIC DNA]</scope>
</reference>
<evidence type="ECO:0000256" key="1">
    <source>
        <dbReference type="ARBA" id="ARBA00022737"/>
    </source>
</evidence>
<dbReference type="SMART" id="SM00248">
    <property type="entry name" value="ANK"/>
    <property type="match status" value="4"/>
</dbReference>
<dbReference type="OrthoDB" id="420521at2759"/>
<evidence type="ECO:0000313" key="6">
    <source>
        <dbReference type="Proteomes" id="UP001152797"/>
    </source>
</evidence>
<protein>
    <submittedName>
        <fullName evidence="5">E3 ubiquitin-protein ligase mind-bomb</fullName>
    </submittedName>
</protein>
<dbReference type="InterPro" id="IPR036770">
    <property type="entry name" value="Ankyrin_rpt-contain_sf"/>
</dbReference>
<sequence>MNPLGAKDGPAYQGDLAEVQRLLELKMDPNETCEPHGSSAVHQAAMKGHTEVLRLLRDFGADLSAPDGRMLTAAHLAADAGHVEVLRLLHKLQLPLLAPDGSGKTALHRAAASGHVPILEFFQALDVDLLTPAENGKTAVHYAAQAGQNEVLRYLPPSCSKKILQLTESILRGEKPRRPILAEHVARRTWVDVEEEGP</sequence>
<dbReference type="Gene3D" id="1.25.40.20">
    <property type="entry name" value="Ankyrin repeat-containing domain"/>
    <property type="match status" value="1"/>
</dbReference>
<reference evidence="4" key="1">
    <citation type="submission" date="2022-10" db="EMBL/GenBank/DDBJ databases">
        <authorList>
            <person name="Chen Y."/>
            <person name="Dougan E. K."/>
            <person name="Chan C."/>
            <person name="Rhodes N."/>
            <person name="Thang M."/>
        </authorList>
    </citation>
    <scope>NUCLEOTIDE SEQUENCE</scope>
</reference>
<name>A0A9P1GE34_9DINO</name>
<dbReference type="EMBL" id="CAMXCT030003946">
    <property type="protein sequence ID" value="CAL4794316.1"/>
    <property type="molecule type" value="Genomic_DNA"/>
</dbReference>
<accession>A0A9P1GE34</accession>
<dbReference type="PANTHER" id="PTHR24201">
    <property type="entry name" value="ANK_REP_REGION DOMAIN-CONTAINING PROTEIN"/>
    <property type="match status" value="1"/>
</dbReference>
<evidence type="ECO:0000313" key="5">
    <source>
        <dbReference type="EMBL" id="CAL4794316.1"/>
    </source>
</evidence>
<dbReference type="PROSITE" id="PS50297">
    <property type="entry name" value="ANK_REP_REGION"/>
    <property type="match status" value="2"/>
</dbReference>
<proteinExistence type="predicted"/>
<dbReference type="EMBL" id="CAMXCT020003946">
    <property type="protein sequence ID" value="CAL1160379.1"/>
    <property type="molecule type" value="Genomic_DNA"/>
</dbReference>
<dbReference type="PROSITE" id="PS50088">
    <property type="entry name" value="ANK_REPEAT"/>
    <property type="match status" value="2"/>
</dbReference>
<dbReference type="SUPFAM" id="SSF48403">
    <property type="entry name" value="Ankyrin repeat"/>
    <property type="match status" value="1"/>
</dbReference>
<dbReference type="InterPro" id="IPR002110">
    <property type="entry name" value="Ankyrin_rpt"/>
</dbReference>
<gene>
    <name evidence="4" type="ORF">C1SCF055_LOCUS32594</name>
</gene>
<dbReference type="AlphaFoldDB" id="A0A9P1GE34"/>
<dbReference type="InterPro" id="IPR050776">
    <property type="entry name" value="Ank_Repeat/CDKN_Inhibitor"/>
</dbReference>
<keyword evidence="6" id="KW-1185">Reference proteome</keyword>
<evidence type="ECO:0000313" key="4">
    <source>
        <dbReference type="EMBL" id="CAI4007004.1"/>
    </source>
</evidence>
<keyword evidence="2 3" id="KW-0040">ANK repeat</keyword>
<organism evidence="4">
    <name type="scientific">Cladocopium goreaui</name>
    <dbReference type="NCBI Taxonomy" id="2562237"/>
    <lineage>
        <taxon>Eukaryota</taxon>
        <taxon>Sar</taxon>
        <taxon>Alveolata</taxon>
        <taxon>Dinophyceae</taxon>
        <taxon>Suessiales</taxon>
        <taxon>Symbiodiniaceae</taxon>
        <taxon>Cladocopium</taxon>
    </lineage>
</organism>
<dbReference type="Proteomes" id="UP001152797">
    <property type="component" value="Unassembled WGS sequence"/>
</dbReference>
<evidence type="ECO:0000256" key="2">
    <source>
        <dbReference type="ARBA" id="ARBA00023043"/>
    </source>
</evidence>
<dbReference type="EMBL" id="CAMXCT010003946">
    <property type="protein sequence ID" value="CAI4007004.1"/>
    <property type="molecule type" value="Genomic_DNA"/>
</dbReference>
<evidence type="ECO:0000256" key="3">
    <source>
        <dbReference type="PROSITE-ProRule" id="PRU00023"/>
    </source>
</evidence>
<dbReference type="Pfam" id="PF12796">
    <property type="entry name" value="Ank_2"/>
    <property type="match status" value="2"/>
</dbReference>